<dbReference type="SMART" id="SM00306">
    <property type="entry name" value="HintN"/>
    <property type="match status" value="1"/>
</dbReference>
<keyword evidence="3" id="KW-1185">Reference proteome</keyword>
<gene>
    <name evidence="2" type="ORF">N4G40_19265</name>
</gene>
<feature type="non-terminal residue" evidence="2">
    <location>
        <position position="1"/>
    </location>
</feature>
<accession>A0ABU5LKD4</accession>
<organism evidence="2 3">
    <name type="scientific">Pantoea eucrina</name>
    <dbReference type="NCBI Taxonomy" id="472693"/>
    <lineage>
        <taxon>Bacteria</taxon>
        <taxon>Pseudomonadati</taxon>
        <taxon>Pseudomonadota</taxon>
        <taxon>Gammaproteobacteria</taxon>
        <taxon>Enterobacterales</taxon>
        <taxon>Erwiniaceae</taxon>
        <taxon>Pantoea</taxon>
    </lineage>
</organism>
<dbReference type="InterPro" id="IPR003587">
    <property type="entry name" value="Hint_dom_N"/>
</dbReference>
<feature type="domain" description="Hint" evidence="1">
    <location>
        <begin position="85"/>
        <end position="180"/>
    </location>
</feature>
<dbReference type="SUPFAM" id="SSF51294">
    <property type="entry name" value="Hedgehog/intein (Hint) domain"/>
    <property type="match status" value="1"/>
</dbReference>
<dbReference type="RefSeq" id="WP_322544274.1">
    <property type="nucleotide sequence ID" value="NZ_JAOBTT010000004.1"/>
</dbReference>
<protein>
    <submittedName>
        <fullName evidence="2">Hint domain-containing protein</fullName>
    </submittedName>
</protein>
<sequence length="207" mass="22921">DMGWEGLVIARQGEIIEQDAEELWNLSVKNSLFSASLGRKSTAYPLIAGTEGTIINGLFDKKDESGNALSKGALSDFCPRFVLMDECLTGDALILTSDGWVRIDDDSLINKEIKCLDESTGEWMYHKPKRVFTNGIKRVSSVKLRGGEEIKCTSTHKLYSNGCWVEAGKLKVGMTLSLDGSSDRFMIKLLRASAAVAKRFFRTRAKD</sequence>
<evidence type="ECO:0000313" key="2">
    <source>
        <dbReference type="EMBL" id="MDZ7280398.1"/>
    </source>
</evidence>
<dbReference type="CDD" id="cd00081">
    <property type="entry name" value="Hint"/>
    <property type="match status" value="1"/>
</dbReference>
<reference evidence="3" key="1">
    <citation type="submission" date="2023-07" db="EMBL/GenBank/DDBJ databases">
        <title>Structural and functional analysis of rice phyllospheric bacteria for their antimicrobial properties and defense elicitation against blast disease.</title>
        <authorList>
            <person name="Sahu K.P."/>
            <person name="Asharani P."/>
            <person name="Kumar M."/>
            <person name="Reddy B."/>
            <person name="Kumar A."/>
        </authorList>
    </citation>
    <scope>NUCLEOTIDE SEQUENCE [LARGE SCALE GENOMIC DNA]</scope>
    <source>
        <strain evidence="3">OsEp_Plm_30P10</strain>
    </source>
</reference>
<evidence type="ECO:0000259" key="1">
    <source>
        <dbReference type="SMART" id="SM00306"/>
    </source>
</evidence>
<dbReference type="InterPro" id="IPR036844">
    <property type="entry name" value="Hint_dom_sf"/>
</dbReference>
<proteinExistence type="predicted"/>
<comment type="caution">
    <text evidence="2">The sequence shown here is derived from an EMBL/GenBank/DDBJ whole genome shotgun (WGS) entry which is preliminary data.</text>
</comment>
<evidence type="ECO:0000313" key="3">
    <source>
        <dbReference type="Proteomes" id="UP001288620"/>
    </source>
</evidence>
<dbReference type="PROSITE" id="PS50817">
    <property type="entry name" value="INTEIN_N_TER"/>
    <property type="match status" value="1"/>
</dbReference>
<dbReference type="InterPro" id="IPR006141">
    <property type="entry name" value="Intein_N"/>
</dbReference>
<dbReference type="NCBIfam" id="TIGR01445">
    <property type="entry name" value="intein_Nterm"/>
    <property type="match status" value="1"/>
</dbReference>
<name>A0ABU5LKD4_9GAMM</name>
<dbReference type="Proteomes" id="UP001288620">
    <property type="component" value="Unassembled WGS sequence"/>
</dbReference>
<dbReference type="Gene3D" id="2.170.16.10">
    <property type="entry name" value="Hedgehog/Intein (Hint) domain"/>
    <property type="match status" value="1"/>
</dbReference>
<dbReference type="EMBL" id="JAOBTT010000004">
    <property type="protein sequence ID" value="MDZ7280398.1"/>
    <property type="molecule type" value="Genomic_DNA"/>
</dbReference>